<organism evidence="1 2">
    <name type="scientific">Citrus sinensis</name>
    <name type="common">Sweet orange</name>
    <name type="synonym">Citrus aurantium var. sinensis</name>
    <dbReference type="NCBI Taxonomy" id="2711"/>
    <lineage>
        <taxon>Eukaryota</taxon>
        <taxon>Viridiplantae</taxon>
        <taxon>Streptophyta</taxon>
        <taxon>Embryophyta</taxon>
        <taxon>Tracheophyta</taxon>
        <taxon>Spermatophyta</taxon>
        <taxon>Magnoliopsida</taxon>
        <taxon>eudicotyledons</taxon>
        <taxon>Gunneridae</taxon>
        <taxon>Pentapetalae</taxon>
        <taxon>rosids</taxon>
        <taxon>malvids</taxon>
        <taxon>Sapindales</taxon>
        <taxon>Rutaceae</taxon>
        <taxon>Aurantioideae</taxon>
        <taxon>Citrus</taxon>
    </lineage>
</organism>
<comment type="caution">
    <text evidence="1">The sequence shown here is derived from an EMBL/GenBank/DDBJ whole genome shotgun (WGS) entry which is preliminary data.</text>
</comment>
<protein>
    <submittedName>
        <fullName evidence="1">Protein FAR1-RELATED SEQUENCE</fullName>
    </submittedName>
</protein>
<gene>
    <name evidence="1" type="ORF">KPL71_008217</name>
</gene>
<reference evidence="2" key="1">
    <citation type="journal article" date="2023" name="Hortic. Res.">
        <title>A chromosome-level phased genome enabling allele-level studies in sweet orange: a case study on citrus Huanglongbing tolerance.</title>
        <authorList>
            <person name="Wu B."/>
            <person name="Yu Q."/>
            <person name="Deng Z."/>
            <person name="Duan Y."/>
            <person name="Luo F."/>
            <person name="Gmitter F. Jr."/>
        </authorList>
    </citation>
    <scope>NUCLEOTIDE SEQUENCE [LARGE SCALE GENOMIC DNA]</scope>
    <source>
        <strain evidence="2">cv. Valencia</strain>
    </source>
</reference>
<proteinExistence type="predicted"/>
<dbReference type="EMBL" id="CM039172">
    <property type="protein sequence ID" value="KAH9780784.1"/>
    <property type="molecule type" value="Genomic_DNA"/>
</dbReference>
<accession>A0ACB8M5R6</accession>
<name>A0ACB8M5R6_CITSI</name>
<sequence>MRTNVQGQVTVRRWVCSKEGKRSKKYLELPDRKKTAKPLTRELCRAAFCIRFDHRKGVWVACEWVDTHTHVLVPAVQVQFLRSTRQVSDVDYTTASTMYLFGMKPSRIHELMAKCSGGYENGRREQILQIDSETFISLLRGKQYMDPGFYYQYTIDSEGRLSDTFWYAYNKPLMLFVGLNHHMRSTVFGFALLSSETEDKYIWLLRTFLSAMNGKMHVSIVTDGDRAMRNAIRTVFPDASHRLCCWHLERNDTANISDPNFTSAFKDVMLNYMADDEFQFKWDQMIGKFHLTNNEWIKKLYANRHMWAETFLRHNFFCGLRSNQWCESMNAYINQYVGGKLMLFEFVMQMEFLISRLCYKEAEDDHHSCQTMPVLITHLQKHYEQQAATIYTRTVFNRVFKELREDGLLYISNCMSDVGRRIYVIKKFKLEDRSWRVVFHEADSKLVCTCHC</sequence>
<evidence type="ECO:0000313" key="2">
    <source>
        <dbReference type="Proteomes" id="UP000829398"/>
    </source>
</evidence>
<dbReference type="Proteomes" id="UP000829398">
    <property type="component" value="Chromosome 3"/>
</dbReference>
<keyword evidence="2" id="KW-1185">Reference proteome</keyword>
<evidence type="ECO:0000313" key="1">
    <source>
        <dbReference type="EMBL" id="KAH9780784.1"/>
    </source>
</evidence>